<dbReference type="CDD" id="cd00054">
    <property type="entry name" value="EGF_CA"/>
    <property type="match status" value="1"/>
</dbReference>
<dbReference type="PANTHER" id="PTHR22722:SF14">
    <property type="entry name" value="MEGALIN, ISOFORM A"/>
    <property type="match status" value="1"/>
</dbReference>
<dbReference type="GO" id="GO:0006898">
    <property type="term" value="P:receptor-mediated endocytosis"/>
    <property type="evidence" value="ECO:0007669"/>
    <property type="project" value="TreeGrafter"/>
</dbReference>
<dbReference type="GO" id="GO:0043235">
    <property type="term" value="C:receptor complex"/>
    <property type="evidence" value="ECO:0007669"/>
    <property type="project" value="TreeGrafter"/>
</dbReference>
<dbReference type="InterPro" id="IPR001881">
    <property type="entry name" value="EGF-like_Ca-bd_dom"/>
</dbReference>
<dbReference type="SUPFAM" id="SSF57424">
    <property type="entry name" value="LDL receptor-like module"/>
    <property type="match status" value="1"/>
</dbReference>
<dbReference type="InterPro" id="IPR023415">
    <property type="entry name" value="LDLR_class-A_CS"/>
</dbReference>
<proteinExistence type="predicted"/>
<dbReference type="Pfam" id="PF07645">
    <property type="entry name" value="EGF_CA"/>
    <property type="match status" value="1"/>
</dbReference>
<dbReference type="Gene3D" id="4.10.400.10">
    <property type="entry name" value="Low-density Lipoprotein Receptor"/>
    <property type="match status" value="1"/>
</dbReference>
<evidence type="ECO:0000256" key="2">
    <source>
        <dbReference type="ARBA" id="ARBA00022536"/>
    </source>
</evidence>
<keyword evidence="14" id="KW-1185">Reference proteome</keyword>
<dbReference type="InterPro" id="IPR049883">
    <property type="entry name" value="NOTCH1_EGF-like"/>
</dbReference>
<dbReference type="PANTHER" id="PTHR22722">
    <property type="entry name" value="LOW-DENSITY LIPOPROTEIN RECEPTOR-RELATED PROTEIN 2-RELATED"/>
    <property type="match status" value="1"/>
</dbReference>
<keyword evidence="2 10" id="KW-0245">EGF-like domain</keyword>
<dbReference type="PROSITE" id="PS00010">
    <property type="entry name" value="ASX_HYDROXYL"/>
    <property type="match status" value="1"/>
</dbReference>
<gene>
    <name evidence="13" type="ORF">GSLYS_00011004001</name>
</gene>
<evidence type="ECO:0000256" key="10">
    <source>
        <dbReference type="PROSITE-ProRule" id="PRU00076"/>
    </source>
</evidence>
<dbReference type="GO" id="GO:0005509">
    <property type="term" value="F:calcium ion binding"/>
    <property type="evidence" value="ECO:0007669"/>
    <property type="project" value="InterPro"/>
</dbReference>
<dbReference type="EMBL" id="CAXITT010000248">
    <property type="protein sequence ID" value="CAL1537091.1"/>
    <property type="molecule type" value="Genomic_DNA"/>
</dbReference>
<dbReference type="InterPro" id="IPR018097">
    <property type="entry name" value="EGF_Ca-bd_CS"/>
</dbReference>
<keyword evidence="4" id="KW-0677">Repeat</keyword>
<feature type="disulfide bond" evidence="11">
    <location>
        <begin position="8"/>
        <end position="20"/>
    </location>
</feature>
<dbReference type="Proteomes" id="UP001497497">
    <property type="component" value="Unassembled WGS sequence"/>
</dbReference>
<dbReference type="PROSITE" id="PS01209">
    <property type="entry name" value="LDLRA_1"/>
    <property type="match status" value="1"/>
</dbReference>
<keyword evidence="8" id="KW-0675">Receptor</keyword>
<dbReference type="InterPro" id="IPR036055">
    <property type="entry name" value="LDL_receptor-like_sf"/>
</dbReference>
<evidence type="ECO:0000256" key="3">
    <source>
        <dbReference type="ARBA" id="ARBA00022692"/>
    </source>
</evidence>
<evidence type="ECO:0000256" key="1">
    <source>
        <dbReference type="ARBA" id="ARBA00004167"/>
    </source>
</evidence>
<dbReference type="Pfam" id="PF00057">
    <property type="entry name" value="Ldl_recept_a"/>
    <property type="match status" value="1"/>
</dbReference>
<reference evidence="13 14" key="1">
    <citation type="submission" date="2024-04" db="EMBL/GenBank/DDBJ databases">
        <authorList>
            <consortium name="Genoscope - CEA"/>
            <person name="William W."/>
        </authorList>
    </citation>
    <scope>NUCLEOTIDE SEQUENCE [LARGE SCALE GENOMIC DNA]</scope>
</reference>
<dbReference type="SUPFAM" id="SSF57196">
    <property type="entry name" value="EGF/Laminin"/>
    <property type="match status" value="1"/>
</dbReference>
<dbReference type="AlphaFoldDB" id="A0AAV2HVY0"/>
<evidence type="ECO:0000256" key="6">
    <source>
        <dbReference type="ARBA" id="ARBA00023136"/>
    </source>
</evidence>
<sequence length="183" mass="20355">NIVDTFKCPNSFRCPKTQRCISMNQVCDGIVDCLLDEADEGPHCINRACRPKKCPDKCKETIQGPLCYCGEGKEFNNTHCTDLNECNYSGFCDQKCENTDGGYRCSCAAGYDLVDKGSCQIAAKSIKPRFALANYFNVQMLNFTSEDSLAVDNYEVAGSQITTLDVDVKNNTICWVRILSQPH</sequence>
<evidence type="ECO:0000256" key="9">
    <source>
        <dbReference type="ARBA" id="ARBA00023180"/>
    </source>
</evidence>
<dbReference type="InterPro" id="IPR000152">
    <property type="entry name" value="EGF-type_Asp/Asn_hydroxyl_site"/>
</dbReference>
<evidence type="ECO:0000256" key="8">
    <source>
        <dbReference type="ARBA" id="ARBA00023170"/>
    </source>
</evidence>
<dbReference type="PROSITE" id="PS50026">
    <property type="entry name" value="EGF_3"/>
    <property type="match status" value="1"/>
</dbReference>
<comment type="caution">
    <text evidence="13">The sequence shown here is derived from an EMBL/GenBank/DDBJ whole genome shotgun (WGS) entry which is preliminary data.</text>
</comment>
<evidence type="ECO:0000256" key="4">
    <source>
        <dbReference type="ARBA" id="ARBA00022737"/>
    </source>
</evidence>
<dbReference type="SMART" id="SM00192">
    <property type="entry name" value="LDLa"/>
    <property type="match status" value="1"/>
</dbReference>
<evidence type="ECO:0000256" key="7">
    <source>
        <dbReference type="ARBA" id="ARBA00023157"/>
    </source>
</evidence>
<dbReference type="SMART" id="SM00179">
    <property type="entry name" value="EGF_CA"/>
    <property type="match status" value="1"/>
</dbReference>
<keyword evidence="6" id="KW-0472">Membrane</keyword>
<name>A0AAV2HVY0_LYMST</name>
<dbReference type="GO" id="GO:0042562">
    <property type="term" value="F:hormone binding"/>
    <property type="evidence" value="ECO:0007669"/>
    <property type="project" value="TreeGrafter"/>
</dbReference>
<feature type="domain" description="EGF-like" evidence="12">
    <location>
        <begin position="82"/>
        <end position="120"/>
    </location>
</feature>
<protein>
    <recommendedName>
        <fullName evidence="12">EGF-like domain-containing protein</fullName>
    </recommendedName>
</protein>
<dbReference type="PROSITE" id="PS01187">
    <property type="entry name" value="EGF_CA"/>
    <property type="match status" value="1"/>
</dbReference>
<feature type="non-terminal residue" evidence="13">
    <location>
        <position position="1"/>
    </location>
</feature>
<dbReference type="InterPro" id="IPR002172">
    <property type="entry name" value="LDrepeatLR_classA_rpt"/>
</dbReference>
<dbReference type="PROSITE" id="PS01186">
    <property type="entry name" value="EGF_2"/>
    <property type="match status" value="1"/>
</dbReference>
<evidence type="ECO:0000256" key="5">
    <source>
        <dbReference type="ARBA" id="ARBA00022989"/>
    </source>
</evidence>
<dbReference type="Gene3D" id="2.10.25.10">
    <property type="entry name" value="Laminin"/>
    <property type="match status" value="1"/>
</dbReference>
<dbReference type="InterPro" id="IPR051221">
    <property type="entry name" value="LDLR-related"/>
</dbReference>
<evidence type="ECO:0000256" key="11">
    <source>
        <dbReference type="PROSITE-ProRule" id="PRU00124"/>
    </source>
</evidence>
<evidence type="ECO:0000313" key="14">
    <source>
        <dbReference type="Proteomes" id="UP001497497"/>
    </source>
</evidence>
<evidence type="ECO:0000313" key="13">
    <source>
        <dbReference type="EMBL" id="CAL1537091.1"/>
    </source>
</evidence>
<comment type="caution">
    <text evidence="10">Lacks conserved residue(s) required for the propagation of feature annotation.</text>
</comment>
<keyword evidence="3" id="KW-0812">Transmembrane</keyword>
<accession>A0AAV2HVY0</accession>
<feature type="disulfide bond" evidence="10">
    <location>
        <begin position="86"/>
        <end position="96"/>
    </location>
</feature>
<dbReference type="InterPro" id="IPR000742">
    <property type="entry name" value="EGF"/>
</dbReference>
<comment type="subcellular location">
    <subcellularLocation>
        <location evidence="1">Membrane</location>
        <topology evidence="1">Single-pass membrane protein</topology>
    </subcellularLocation>
</comment>
<keyword evidence="7 10" id="KW-1015">Disulfide bond</keyword>
<evidence type="ECO:0000259" key="12">
    <source>
        <dbReference type="PROSITE" id="PS50026"/>
    </source>
</evidence>
<dbReference type="PROSITE" id="PS50068">
    <property type="entry name" value="LDLRA_2"/>
    <property type="match status" value="1"/>
</dbReference>
<keyword evidence="9" id="KW-0325">Glycoprotein</keyword>
<keyword evidence="5" id="KW-1133">Transmembrane helix</keyword>
<organism evidence="13 14">
    <name type="scientific">Lymnaea stagnalis</name>
    <name type="common">Great pond snail</name>
    <name type="synonym">Helix stagnalis</name>
    <dbReference type="NCBI Taxonomy" id="6523"/>
    <lineage>
        <taxon>Eukaryota</taxon>
        <taxon>Metazoa</taxon>
        <taxon>Spiralia</taxon>
        <taxon>Lophotrochozoa</taxon>
        <taxon>Mollusca</taxon>
        <taxon>Gastropoda</taxon>
        <taxon>Heterobranchia</taxon>
        <taxon>Euthyneura</taxon>
        <taxon>Panpulmonata</taxon>
        <taxon>Hygrophila</taxon>
        <taxon>Lymnaeoidea</taxon>
        <taxon>Lymnaeidae</taxon>
        <taxon>Lymnaea</taxon>
    </lineage>
</organism>
<dbReference type="SMART" id="SM00181">
    <property type="entry name" value="EGF"/>
    <property type="match status" value="2"/>
</dbReference>
<dbReference type="GO" id="GO:0016324">
    <property type="term" value="C:apical plasma membrane"/>
    <property type="evidence" value="ECO:0007669"/>
    <property type="project" value="TreeGrafter"/>
</dbReference>